<dbReference type="Pfam" id="PF08100">
    <property type="entry name" value="Dimerisation"/>
    <property type="match status" value="1"/>
</dbReference>
<evidence type="ECO:0000313" key="8">
    <source>
        <dbReference type="Proteomes" id="UP000034291"/>
    </source>
</evidence>
<dbReference type="AlphaFoldDB" id="A0A0F8UQD2"/>
<dbReference type="Pfam" id="PF00891">
    <property type="entry name" value="Methyltransf_2"/>
    <property type="match status" value="1"/>
</dbReference>
<keyword evidence="2 7" id="KW-0808">Transferase</keyword>
<evidence type="ECO:0000259" key="6">
    <source>
        <dbReference type="Pfam" id="PF13460"/>
    </source>
</evidence>
<dbReference type="SUPFAM" id="SSF53335">
    <property type="entry name" value="S-adenosyl-L-methionine-dependent methyltransferases"/>
    <property type="match status" value="1"/>
</dbReference>
<keyword evidence="3" id="KW-0949">S-adenosyl-L-methionine</keyword>
<dbReference type="PANTHER" id="PTHR43712">
    <property type="entry name" value="PUTATIVE (AFU_ORTHOLOGUE AFUA_4G14580)-RELATED"/>
    <property type="match status" value="1"/>
</dbReference>
<evidence type="ECO:0000259" key="5">
    <source>
        <dbReference type="Pfam" id="PF08100"/>
    </source>
</evidence>
<dbReference type="InterPro" id="IPR036388">
    <property type="entry name" value="WH-like_DNA-bd_sf"/>
</dbReference>
<organism evidence="7 8">
    <name type="scientific">Aspergillus rambellii</name>
    <dbReference type="NCBI Taxonomy" id="308745"/>
    <lineage>
        <taxon>Eukaryota</taxon>
        <taxon>Fungi</taxon>
        <taxon>Dikarya</taxon>
        <taxon>Ascomycota</taxon>
        <taxon>Pezizomycotina</taxon>
        <taxon>Eurotiomycetes</taxon>
        <taxon>Eurotiomycetidae</taxon>
        <taxon>Eurotiales</taxon>
        <taxon>Aspergillaceae</taxon>
        <taxon>Aspergillus</taxon>
        <taxon>Aspergillus subgen. Nidulantes</taxon>
    </lineage>
</organism>
<feature type="domain" description="O-methyltransferase dimerisation" evidence="5">
    <location>
        <begin position="295"/>
        <end position="363"/>
    </location>
</feature>
<dbReference type="OrthoDB" id="2410195at2759"/>
<dbReference type="Gene3D" id="1.10.10.10">
    <property type="entry name" value="Winged helix-like DNA-binding domain superfamily/Winged helix DNA-binding domain"/>
    <property type="match status" value="1"/>
</dbReference>
<dbReference type="GO" id="GO:0044550">
    <property type="term" value="P:secondary metabolite biosynthetic process"/>
    <property type="evidence" value="ECO:0007669"/>
    <property type="project" value="UniProtKB-ARBA"/>
</dbReference>
<dbReference type="InterPro" id="IPR001077">
    <property type="entry name" value="COMT_C"/>
</dbReference>
<protein>
    <submittedName>
        <fullName evidence="7">AflO/ omtB/ dmtA/ O-methyltransferase B</fullName>
    </submittedName>
</protein>
<keyword evidence="8" id="KW-1185">Reference proteome</keyword>
<evidence type="ECO:0000313" key="7">
    <source>
        <dbReference type="EMBL" id="KKK21809.1"/>
    </source>
</evidence>
<feature type="domain" description="NAD(P)-binding" evidence="6">
    <location>
        <begin position="8"/>
        <end position="189"/>
    </location>
</feature>
<dbReference type="Gene3D" id="3.40.50.150">
    <property type="entry name" value="Vaccinia Virus protein VP39"/>
    <property type="match status" value="1"/>
</dbReference>
<keyword evidence="1 7" id="KW-0489">Methyltransferase</keyword>
<gene>
    <name evidence="7" type="ORF">ARAM_004336</name>
</gene>
<sequence>MPCYAVLGATGNTGRALVQVLLDRTDHRVHAYCRSQEKLFRLCPAAANQARVSVFEGGLHSDGIIDECLRGTDAVFLVVAIVDNMPGCTVAMETAEVVVASLQRLKAASPTMRPPRLIMLSSASLEESFCDDVPPGVHWVLKTAVSHLYHDLAAAETFLRAQSDWLSATFVKPGGLVHDEARGHEVRLDKAKTPLSFLDLAGGMIEVAEAVDDRYDMHSVSVIPTSDNVKFPWDGIYYAFTGFMDAIFKQIKEEYAKSDDNGKRQIQGYIRELQVGFYSDWDVVMRLSSGPLQVALAKVAIDLGIFRTLKESETPVTLAQFVEKTGASPRLLGRILRTQASFGLIKETGPQEYTSSAFTDVFVHPDAAGAIAQLFDISGPCTQILPDYLAERNYQDITSNKDCVFQKAFNTDVTMFEWMPQYPKHMQSLGHLMALKRPVVWVDYFPVLEELGDFPGPDKALMVDVGGGFGQQSKALRAKFPNLAGRVIVQDIPQTLAGAQPAEGVEFIAHNFFEPQPIQGAKFYYLRHVFHDWPDEQCVQILKQIIPVMGPHSCILIDEVVIPAVGVPWQAAFMDILMMDSLGGVERTRAEWDNLMEQAGLKIIKSYQYDGIEQAIMMAVRK</sequence>
<comment type="caution">
    <text evidence="7">The sequence shown here is derived from an EMBL/GenBank/DDBJ whole genome shotgun (WGS) entry which is preliminary data.</text>
</comment>
<dbReference type="InterPro" id="IPR016040">
    <property type="entry name" value="NAD(P)-bd_dom"/>
</dbReference>
<dbReference type="InterPro" id="IPR012967">
    <property type="entry name" value="COMT_dimerisation"/>
</dbReference>
<dbReference type="EMBL" id="JZBS01001662">
    <property type="protein sequence ID" value="KKK21809.1"/>
    <property type="molecule type" value="Genomic_DNA"/>
</dbReference>
<dbReference type="GO" id="GO:0008171">
    <property type="term" value="F:O-methyltransferase activity"/>
    <property type="evidence" value="ECO:0007669"/>
    <property type="project" value="InterPro"/>
</dbReference>
<evidence type="ECO:0000256" key="2">
    <source>
        <dbReference type="ARBA" id="ARBA00022679"/>
    </source>
</evidence>
<proteinExistence type="predicted"/>
<dbReference type="InterPro" id="IPR029063">
    <property type="entry name" value="SAM-dependent_MTases_sf"/>
</dbReference>
<dbReference type="Proteomes" id="UP000034291">
    <property type="component" value="Unassembled WGS sequence"/>
</dbReference>
<dbReference type="Pfam" id="PF13460">
    <property type="entry name" value="NAD_binding_10"/>
    <property type="match status" value="1"/>
</dbReference>
<feature type="domain" description="O-methyltransferase C-terminal" evidence="4">
    <location>
        <begin position="402"/>
        <end position="601"/>
    </location>
</feature>
<dbReference type="InterPro" id="IPR036291">
    <property type="entry name" value="NAD(P)-bd_dom_sf"/>
</dbReference>
<dbReference type="STRING" id="308745.A0A0F8UQD2"/>
<evidence type="ECO:0000256" key="3">
    <source>
        <dbReference type="ARBA" id="ARBA00022691"/>
    </source>
</evidence>
<dbReference type="SUPFAM" id="SSF46785">
    <property type="entry name" value="Winged helix' DNA-binding domain"/>
    <property type="match status" value="1"/>
</dbReference>
<dbReference type="SUPFAM" id="SSF51735">
    <property type="entry name" value="NAD(P)-binding Rossmann-fold domains"/>
    <property type="match status" value="1"/>
</dbReference>
<dbReference type="PROSITE" id="PS51683">
    <property type="entry name" value="SAM_OMT_II"/>
    <property type="match status" value="1"/>
</dbReference>
<dbReference type="InterPro" id="IPR016461">
    <property type="entry name" value="COMT-like"/>
</dbReference>
<name>A0A0F8UQD2_9EURO</name>
<accession>A0A0F8UQD2</accession>
<evidence type="ECO:0000256" key="1">
    <source>
        <dbReference type="ARBA" id="ARBA00022603"/>
    </source>
</evidence>
<dbReference type="PANTHER" id="PTHR43712:SF1">
    <property type="entry name" value="HYPOTHETICAL O-METHYLTRANSFERASE (EUROFUNG)-RELATED"/>
    <property type="match status" value="1"/>
</dbReference>
<reference evidence="7 8" key="1">
    <citation type="submission" date="2015-02" db="EMBL/GenBank/DDBJ databases">
        <title>Draft Genome Sequences of Two Closely-Related Aflatoxigenic Aspergillus Species Obtained from the Cote d'Ivoire.</title>
        <authorList>
            <person name="Moore G.G."/>
            <person name="Beltz S.B."/>
            <person name="Mack B.M."/>
        </authorList>
    </citation>
    <scope>NUCLEOTIDE SEQUENCE [LARGE SCALE GENOMIC DNA]</scope>
    <source>
        <strain evidence="7 8">SRRC1468</strain>
    </source>
</reference>
<dbReference type="InterPro" id="IPR036390">
    <property type="entry name" value="WH_DNA-bd_sf"/>
</dbReference>
<dbReference type="Gene3D" id="3.40.50.720">
    <property type="entry name" value="NAD(P)-binding Rossmann-like Domain"/>
    <property type="match status" value="1"/>
</dbReference>
<dbReference type="GO" id="GO:0032259">
    <property type="term" value="P:methylation"/>
    <property type="evidence" value="ECO:0007669"/>
    <property type="project" value="UniProtKB-KW"/>
</dbReference>
<dbReference type="GO" id="GO:0046983">
    <property type="term" value="F:protein dimerization activity"/>
    <property type="evidence" value="ECO:0007669"/>
    <property type="project" value="InterPro"/>
</dbReference>
<evidence type="ECO:0000259" key="4">
    <source>
        <dbReference type="Pfam" id="PF00891"/>
    </source>
</evidence>